<comment type="catalytic activity">
    <reaction evidence="9 11">
        <text>ATP + H2O = ADP + phosphate + H(+)</text>
        <dbReference type="Rhea" id="RHEA:13065"/>
        <dbReference type="ChEBI" id="CHEBI:15377"/>
        <dbReference type="ChEBI" id="CHEBI:15378"/>
        <dbReference type="ChEBI" id="CHEBI:30616"/>
        <dbReference type="ChEBI" id="CHEBI:43474"/>
        <dbReference type="ChEBI" id="CHEBI:456216"/>
        <dbReference type="EC" id="5.6.2.4"/>
    </reaction>
</comment>
<organism evidence="15 16">
    <name type="scientific">Thermosediminibacter litoriperuensis</name>
    <dbReference type="NCBI Taxonomy" id="291989"/>
    <lineage>
        <taxon>Bacteria</taxon>
        <taxon>Bacillati</taxon>
        <taxon>Bacillota</taxon>
        <taxon>Clostridia</taxon>
        <taxon>Thermosediminibacterales</taxon>
        <taxon>Thermosediminibacteraceae</taxon>
        <taxon>Thermosediminibacter</taxon>
    </lineage>
</organism>
<evidence type="ECO:0000256" key="6">
    <source>
        <dbReference type="ARBA" id="ARBA00023125"/>
    </source>
</evidence>
<dbReference type="Gene3D" id="3.40.50.300">
    <property type="entry name" value="P-loop containing nucleotide triphosphate hydrolases"/>
    <property type="match status" value="2"/>
</dbReference>
<dbReference type="GO" id="GO:0000725">
    <property type="term" value="P:recombinational repair"/>
    <property type="evidence" value="ECO:0007669"/>
    <property type="project" value="TreeGrafter"/>
</dbReference>
<feature type="domain" description="UvrD-like helicase C-terminal" evidence="14">
    <location>
        <begin position="284"/>
        <end position="557"/>
    </location>
</feature>
<evidence type="ECO:0000256" key="5">
    <source>
        <dbReference type="ARBA" id="ARBA00022840"/>
    </source>
</evidence>
<dbReference type="OrthoDB" id="9810135at2"/>
<dbReference type="InterPro" id="IPR005751">
    <property type="entry name" value="ATP-dep_DNA_helicase_PcrA"/>
</dbReference>
<dbReference type="FunFam" id="1.10.10.160:FF:000001">
    <property type="entry name" value="ATP-dependent DNA helicase"/>
    <property type="match status" value="1"/>
</dbReference>
<evidence type="ECO:0000256" key="1">
    <source>
        <dbReference type="ARBA" id="ARBA00009922"/>
    </source>
</evidence>
<dbReference type="GO" id="GO:0006260">
    <property type="term" value="P:DNA replication"/>
    <property type="evidence" value="ECO:0007669"/>
    <property type="project" value="InterPro"/>
</dbReference>
<dbReference type="Pfam" id="PF13361">
    <property type="entry name" value="UvrD_C"/>
    <property type="match status" value="1"/>
</dbReference>
<dbReference type="AlphaFoldDB" id="A0A5S5AKD3"/>
<evidence type="ECO:0000313" key="16">
    <source>
        <dbReference type="Proteomes" id="UP000322294"/>
    </source>
</evidence>
<evidence type="ECO:0000256" key="11">
    <source>
        <dbReference type="RuleBase" id="RU364053"/>
    </source>
</evidence>
<reference evidence="15 16" key="1">
    <citation type="submission" date="2019-07" db="EMBL/GenBank/DDBJ databases">
        <title>Genomic Encyclopedia of Type Strains, Phase I: the one thousand microbial genomes (KMG-I) project.</title>
        <authorList>
            <person name="Kyrpides N."/>
        </authorList>
    </citation>
    <scope>NUCLEOTIDE SEQUENCE [LARGE SCALE GENOMIC DNA]</scope>
    <source>
        <strain evidence="15 16">DSM 16647</strain>
    </source>
</reference>
<evidence type="ECO:0000259" key="13">
    <source>
        <dbReference type="PROSITE" id="PS51198"/>
    </source>
</evidence>
<dbReference type="InterPro" id="IPR014016">
    <property type="entry name" value="UvrD-like_ATP-bd"/>
</dbReference>
<comment type="similarity">
    <text evidence="1 11">Belongs to the helicase family. UvrD subfamily.</text>
</comment>
<evidence type="ECO:0000256" key="3">
    <source>
        <dbReference type="ARBA" id="ARBA00022801"/>
    </source>
</evidence>
<keyword evidence="7" id="KW-0413">Isomerase</keyword>
<dbReference type="PANTHER" id="PTHR11070">
    <property type="entry name" value="UVRD / RECB / PCRA DNA HELICASE FAMILY MEMBER"/>
    <property type="match status" value="1"/>
</dbReference>
<dbReference type="GO" id="GO:0043138">
    <property type="term" value="F:3'-5' DNA helicase activity"/>
    <property type="evidence" value="ECO:0007669"/>
    <property type="project" value="UniProtKB-EC"/>
</dbReference>
<keyword evidence="16" id="KW-1185">Reference proteome</keyword>
<dbReference type="GO" id="GO:0033202">
    <property type="term" value="C:DNA helicase complex"/>
    <property type="evidence" value="ECO:0007669"/>
    <property type="project" value="TreeGrafter"/>
</dbReference>
<evidence type="ECO:0000256" key="2">
    <source>
        <dbReference type="ARBA" id="ARBA00022741"/>
    </source>
</evidence>
<keyword evidence="3 10" id="KW-0378">Hydrolase</keyword>
<evidence type="ECO:0000256" key="4">
    <source>
        <dbReference type="ARBA" id="ARBA00022806"/>
    </source>
</evidence>
<dbReference type="CDD" id="cd18807">
    <property type="entry name" value="SF1_C_UvrD"/>
    <property type="match status" value="1"/>
</dbReference>
<dbReference type="InterPro" id="IPR013986">
    <property type="entry name" value="DExx_box_DNA_helicase_dom_sf"/>
</dbReference>
<feature type="binding site" evidence="10">
    <location>
        <begin position="26"/>
        <end position="33"/>
    </location>
    <ligand>
        <name>ATP</name>
        <dbReference type="ChEBI" id="CHEBI:30616"/>
    </ligand>
</feature>
<feature type="region of interest" description="Disordered" evidence="12">
    <location>
        <begin position="640"/>
        <end position="690"/>
    </location>
</feature>
<keyword evidence="5 10" id="KW-0067">ATP-binding</keyword>
<dbReference type="Pfam" id="PF21196">
    <property type="entry name" value="PcrA_UvrD_tudor"/>
    <property type="match status" value="1"/>
</dbReference>
<dbReference type="FunFam" id="1.10.486.10:FF:000003">
    <property type="entry name" value="ATP-dependent DNA helicase"/>
    <property type="match status" value="1"/>
</dbReference>
<dbReference type="GO" id="GO:0016887">
    <property type="term" value="F:ATP hydrolysis activity"/>
    <property type="evidence" value="ECO:0007669"/>
    <property type="project" value="RHEA"/>
</dbReference>
<keyword evidence="4 10" id="KW-0347">Helicase</keyword>
<evidence type="ECO:0000256" key="8">
    <source>
        <dbReference type="ARBA" id="ARBA00034617"/>
    </source>
</evidence>
<dbReference type="Gene3D" id="1.10.10.160">
    <property type="match status" value="1"/>
</dbReference>
<dbReference type="GO" id="GO:0005829">
    <property type="term" value="C:cytosol"/>
    <property type="evidence" value="ECO:0007669"/>
    <property type="project" value="TreeGrafter"/>
</dbReference>
<evidence type="ECO:0000256" key="9">
    <source>
        <dbReference type="ARBA" id="ARBA00048988"/>
    </source>
</evidence>
<sequence length="733" mass="84162">MNYLSELNEEQRKAVTHPGGPLLILAGAGSGKTRVLTYRIAYLIEKRGVDPGSIMAITFTNKAAQEMKERIEKLLPWARGMLVSTFHSACVRILRSDIDKLGYSKNFIIFDTQDQQVLARDCIKALGLDDKKYAPQAVLNYIGRAKDRLQTPEECHDRAKDIREKTMARVYELYQKKLMESNALDFDDLIMKTVELFRENPEVLSYYQNRFRHILVDEYQDTNRAQYVLVKLLAERHRNLCVVGDDDQSIYGFRGADIRNILDFEEDFPDATVIRLEQNYRSTQNILDAANSVISYNFDRKQKSLWTENGRGDKIYLATFGNEHEEAFFIAREIEKLVNMKNFRFRDFAVLYRTNAQSRVLEEMMVKMGLPYKIVGGLRFYQRREIKDILAYLRVVANPSDNVSLLRIINVPRRGIGEATVETLKLLAEEKERSVYHIMKEEIGELSSRVRSKLREFVDMIDDFIKKAGELSVPDLIAYILDRSGYLKELEAENTPDAQSRIENLKEMIGVAIEFEKKFPGAGLQDFLAEIALVSDVDELDEDRDAVVLMTLHSAKGLEFPVVFLSGMDEGIFPHSRAMFDEEELEEERRLCYVGITRAKKRLYLTRAWSRNLYGNTSYYSASRFIDEIPARLIKEIRPGDDTLEEEEKPREDKKAEQAVPVKPRTSKGPLKTGIKRPEPAKLNPGDRVKHSKWGEGVVTAVYGAGENTEIAVNFASEGTKRLMLKYAPLVKI</sequence>
<dbReference type="PROSITE" id="PS51198">
    <property type="entry name" value="UVRD_HELICASE_ATP_BIND"/>
    <property type="match status" value="1"/>
</dbReference>
<dbReference type="RefSeq" id="WP_148867614.1">
    <property type="nucleotide sequence ID" value="NZ_VNHO01000023.1"/>
</dbReference>
<feature type="domain" description="UvrD-like helicase ATP-binding" evidence="13">
    <location>
        <begin position="5"/>
        <end position="283"/>
    </location>
</feature>
<dbReference type="GO" id="GO:0005524">
    <property type="term" value="F:ATP binding"/>
    <property type="evidence" value="ECO:0007669"/>
    <property type="project" value="UniProtKB-UniRule"/>
</dbReference>
<dbReference type="NCBIfam" id="TIGR01073">
    <property type="entry name" value="pcrA"/>
    <property type="match status" value="1"/>
</dbReference>
<dbReference type="GO" id="GO:0003677">
    <property type="term" value="F:DNA binding"/>
    <property type="evidence" value="ECO:0007669"/>
    <property type="project" value="UniProtKB-KW"/>
</dbReference>
<name>A0A5S5AKD3_9FIRM</name>
<dbReference type="SUPFAM" id="SSF52540">
    <property type="entry name" value="P-loop containing nucleoside triphosphate hydrolases"/>
    <property type="match status" value="1"/>
</dbReference>
<dbReference type="Pfam" id="PF00580">
    <property type="entry name" value="UvrD-helicase"/>
    <property type="match status" value="1"/>
</dbReference>
<dbReference type="EC" id="5.6.2.4" evidence="11"/>
<proteinExistence type="inferred from homology"/>
<keyword evidence="6 11" id="KW-0238">DNA-binding</keyword>
<dbReference type="EMBL" id="VNHO01000023">
    <property type="protein sequence ID" value="TYP51309.1"/>
    <property type="molecule type" value="Genomic_DNA"/>
</dbReference>
<dbReference type="InterPro" id="IPR000212">
    <property type="entry name" value="DNA_helicase_UvrD/REP"/>
</dbReference>
<dbReference type="PROSITE" id="PS51217">
    <property type="entry name" value="UVRD_HELICASE_CTER"/>
    <property type="match status" value="1"/>
</dbReference>
<comment type="catalytic activity">
    <reaction evidence="8">
        <text>Couples ATP hydrolysis with the unwinding of duplex DNA by translocating in the 3'-5' direction.</text>
        <dbReference type="EC" id="5.6.2.4"/>
    </reaction>
</comment>
<dbReference type="Proteomes" id="UP000322294">
    <property type="component" value="Unassembled WGS sequence"/>
</dbReference>
<protein>
    <recommendedName>
        <fullName evidence="11">ATP-dependent DNA helicase</fullName>
        <ecNumber evidence="11">5.6.2.4</ecNumber>
    </recommendedName>
</protein>
<dbReference type="PANTHER" id="PTHR11070:SF2">
    <property type="entry name" value="ATP-DEPENDENT DNA HELICASE SRS2"/>
    <property type="match status" value="1"/>
</dbReference>
<dbReference type="Gene3D" id="1.10.486.10">
    <property type="entry name" value="PCRA, domain 4"/>
    <property type="match status" value="1"/>
</dbReference>
<evidence type="ECO:0000256" key="7">
    <source>
        <dbReference type="ARBA" id="ARBA00023235"/>
    </source>
</evidence>
<accession>A0A5S5AKD3</accession>
<keyword evidence="2 10" id="KW-0547">Nucleotide-binding</keyword>
<dbReference type="InterPro" id="IPR027417">
    <property type="entry name" value="P-loop_NTPase"/>
</dbReference>
<dbReference type="CDD" id="cd17932">
    <property type="entry name" value="DEXQc_UvrD"/>
    <property type="match status" value="1"/>
</dbReference>
<evidence type="ECO:0000256" key="12">
    <source>
        <dbReference type="SAM" id="MobiDB-lite"/>
    </source>
</evidence>
<dbReference type="GO" id="GO:0009314">
    <property type="term" value="P:response to radiation"/>
    <property type="evidence" value="ECO:0007669"/>
    <property type="project" value="UniProtKB-ARBA"/>
</dbReference>
<evidence type="ECO:0000313" key="15">
    <source>
        <dbReference type="EMBL" id="TYP51309.1"/>
    </source>
</evidence>
<feature type="compositionally biased region" description="Basic and acidic residues" evidence="12">
    <location>
        <begin position="648"/>
        <end position="657"/>
    </location>
</feature>
<feature type="compositionally biased region" description="Basic and acidic residues" evidence="12">
    <location>
        <begin position="676"/>
        <end position="689"/>
    </location>
</feature>
<evidence type="ECO:0000256" key="10">
    <source>
        <dbReference type="PROSITE-ProRule" id="PRU00560"/>
    </source>
</evidence>
<gene>
    <name evidence="15" type="ORF">LZ11_01904</name>
</gene>
<dbReference type="InterPro" id="IPR014017">
    <property type="entry name" value="DNA_helicase_UvrD-like_C"/>
</dbReference>
<comment type="caution">
    <text evidence="15">The sequence shown here is derived from an EMBL/GenBank/DDBJ whole genome shotgun (WGS) entry which is preliminary data.</text>
</comment>
<evidence type="ECO:0000259" key="14">
    <source>
        <dbReference type="PROSITE" id="PS51217"/>
    </source>
</evidence>